<dbReference type="Pfam" id="PF08843">
    <property type="entry name" value="AbiEii"/>
    <property type="match status" value="1"/>
</dbReference>
<name>A0A1G2BJE6_9BACT</name>
<dbReference type="Proteomes" id="UP000178849">
    <property type="component" value="Unassembled WGS sequence"/>
</dbReference>
<sequence>MFKESINQKTRLVLEKISQSDLVERFYLAGGTALAIALKHRESIDLDWFFQADFSNQEIKAQLSQLGVFQVIGESEGTVNGLLDNVRVSFLRYQYKLLFPLVAIAKVKLADERDIAAMKIDAISSRGSKKDFIDIFFLLKKYSLAEMIGFFEKKYSRINYNKLHLLKSLVYFADADNEPMPVMIRIIDWEKVKRDIQIKVNAWLKS</sequence>
<evidence type="ECO:0008006" key="3">
    <source>
        <dbReference type="Google" id="ProtNLM"/>
    </source>
</evidence>
<protein>
    <recommendedName>
        <fullName evidence="3">Nucleotidyl transferase AbiEii toxin, Type IV TA system</fullName>
    </recommendedName>
</protein>
<comment type="caution">
    <text evidence="1">The sequence shown here is derived from an EMBL/GenBank/DDBJ whole genome shotgun (WGS) entry which is preliminary data.</text>
</comment>
<dbReference type="STRING" id="1798550.A2927_00455"/>
<organism evidence="1 2">
    <name type="scientific">Candidatus Komeilibacteria bacterium RIFCSPLOWO2_01_FULL_45_10</name>
    <dbReference type="NCBI Taxonomy" id="1798550"/>
    <lineage>
        <taxon>Bacteria</taxon>
        <taxon>Candidatus Komeiliibacteriota</taxon>
    </lineage>
</organism>
<reference evidence="1 2" key="1">
    <citation type="journal article" date="2016" name="Nat. Commun.">
        <title>Thousands of microbial genomes shed light on interconnected biogeochemical processes in an aquifer system.</title>
        <authorList>
            <person name="Anantharaman K."/>
            <person name="Brown C.T."/>
            <person name="Hug L.A."/>
            <person name="Sharon I."/>
            <person name="Castelle C.J."/>
            <person name="Probst A.J."/>
            <person name="Thomas B.C."/>
            <person name="Singh A."/>
            <person name="Wilkins M.J."/>
            <person name="Karaoz U."/>
            <person name="Brodie E.L."/>
            <person name="Williams K.H."/>
            <person name="Hubbard S.S."/>
            <person name="Banfield J.F."/>
        </authorList>
    </citation>
    <scope>NUCLEOTIDE SEQUENCE [LARGE SCALE GENOMIC DNA]</scope>
</reference>
<dbReference type="InterPro" id="IPR014942">
    <property type="entry name" value="AbiEii"/>
</dbReference>
<accession>A0A1G2BJE6</accession>
<evidence type="ECO:0000313" key="2">
    <source>
        <dbReference type="Proteomes" id="UP000178849"/>
    </source>
</evidence>
<dbReference type="AlphaFoldDB" id="A0A1G2BJE6"/>
<proteinExistence type="predicted"/>
<evidence type="ECO:0000313" key="1">
    <source>
        <dbReference type="EMBL" id="OGY89291.1"/>
    </source>
</evidence>
<dbReference type="EMBL" id="MHKL01000022">
    <property type="protein sequence ID" value="OGY89291.1"/>
    <property type="molecule type" value="Genomic_DNA"/>
</dbReference>
<gene>
    <name evidence="1" type="ORF">A2927_00455</name>
</gene>